<dbReference type="PANTHER" id="PTHR35335">
    <property type="entry name" value="UPF0716 PROTEIN FXSA"/>
    <property type="match status" value="1"/>
</dbReference>
<feature type="compositionally biased region" description="Low complexity" evidence="1">
    <location>
        <begin position="143"/>
        <end position="159"/>
    </location>
</feature>
<dbReference type="EMBL" id="QUOU01000001">
    <property type="protein sequence ID" value="REL28414.1"/>
    <property type="molecule type" value="Genomic_DNA"/>
</dbReference>
<feature type="transmembrane region" description="Helical" evidence="2">
    <location>
        <begin position="72"/>
        <end position="91"/>
    </location>
</feature>
<comment type="caution">
    <text evidence="3">The sequence shown here is derived from an EMBL/GenBank/DDBJ whole genome shotgun (WGS) entry which is preliminary data.</text>
</comment>
<evidence type="ECO:0000313" key="4">
    <source>
        <dbReference type="Proteomes" id="UP000256478"/>
    </source>
</evidence>
<gene>
    <name evidence="3" type="ORF">DXX93_18820</name>
</gene>
<feature type="compositionally biased region" description="Basic and acidic residues" evidence="1">
    <location>
        <begin position="162"/>
        <end position="171"/>
    </location>
</feature>
<accession>A0A3E0TVD8</accession>
<sequence>MFRVLFFLFIVVPIIEIAVLMQVGSLIGAWPTVAIVVITAWLGAKNVKAQGIATIQNLQTKMAVGEEPSQEIVAGLLLLVAGVLLVTPGFVTDAFGLSLLIPQVRSGLVASVQQHLATQTVQGMHGMGGASFTYQQRSTYEHGSSYQQGSGQSSGQQQGFEQHTDPFDKARTKTGHVEQGNTIEGEFERKD</sequence>
<keyword evidence="2" id="KW-0472">Membrane</keyword>
<dbReference type="PANTHER" id="PTHR35335:SF1">
    <property type="entry name" value="UPF0716 PROTEIN FXSA"/>
    <property type="match status" value="1"/>
</dbReference>
<evidence type="ECO:0000256" key="1">
    <source>
        <dbReference type="SAM" id="MobiDB-lite"/>
    </source>
</evidence>
<dbReference type="NCBIfam" id="NF008528">
    <property type="entry name" value="PRK11463.1-2"/>
    <property type="match status" value="1"/>
</dbReference>
<dbReference type="RefSeq" id="WP_116009449.1">
    <property type="nucleotide sequence ID" value="NZ_QUOU01000001.1"/>
</dbReference>
<evidence type="ECO:0000313" key="3">
    <source>
        <dbReference type="EMBL" id="REL28414.1"/>
    </source>
</evidence>
<feature type="transmembrane region" description="Helical" evidence="2">
    <location>
        <begin position="27"/>
        <end position="44"/>
    </location>
</feature>
<dbReference type="AlphaFoldDB" id="A0A3E0TVD8"/>
<dbReference type="GO" id="GO:0016020">
    <property type="term" value="C:membrane"/>
    <property type="evidence" value="ECO:0007669"/>
    <property type="project" value="InterPro"/>
</dbReference>
<organism evidence="3 4">
    <name type="scientific">Thalassotalea euphylliae</name>
    <dbReference type="NCBI Taxonomy" id="1655234"/>
    <lineage>
        <taxon>Bacteria</taxon>
        <taxon>Pseudomonadati</taxon>
        <taxon>Pseudomonadota</taxon>
        <taxon>Gammaproteobacteria</taxon>
        <taxon>Alteromonadales</taxon>
        <taxon>Colwelliaceae</taxon>
        <taxon>Thalassotalea</taxon>
    </lineage>
</organism>
<dbReference type="InterPro" id="IPR007313">
    <property type="entry name" value="FxsA"/>
</dbReference>
<keyword evidence="2" id="KW-0812">Transmembrane</keyword>
<name>A0A3E0TVD8_9GAMM</name>
<keyword evidence="2" id="KW-1133">Transmembrane helix</keyword>
<protein>
    <submittedName>
        <fullName evidence="3">FxsA family protein</fullName>
    </submittedName>
</protein>
<dbReference type="OrthoDB" id="9792788at2"/>
<dbReference type="Pfam" id="PF04186">
    <property type="entry name" value="FxsA"/>
    <property type="match status" value="1"/>
</dbReference>
<evidence type="ECO:0000256" key="2">
    <source>
        <dbReference type="SAM" id="Phobius"/>
    </source>
</evidence>
<feature type="region of interest" description="Disordered" evidence="1">
    <location>
        <begin position="141"/>
        <end position="191"/>
    </location>
</feature>
<proteinExistence type="predicted"/>
<reference evidence="3 4" key="1">
    <citation type="submission" date="2018-08" db="EMBL/GenBank/DDBJ databases">
        <title>Thalassotalea euphylliae genome.</title>
        <authorList>
            <person name="Summers S."/>
            <person name="Rice S.A."/>
            <person name="Freckelton M.L."/>
            <person name="Nedved B.T."/>
            <person name="Hadfield M.G."/>
        </authorList>
    </citation>
    <scope>NUCLEOTIDE SEQUENCE [LARGE SCALE GENOMIC DNA]</scope>
    <source>
        <strain evidence="3 4">H1</strain>
    </source>
</reference>
<dbReference type="Proteomes" id="UP000256478">
    <property type="component" value="Unassembled WGS sequence"/>
</dbReference>